<name>A0A402D2X9_9BACT</name>
<keyword evidence="2" id="KW-1185">Reference proteome</keyword>
<dbReference type="Gene3D" id="2.60.120.260">
    <property type="entry name" value="Galactose-binding domain-like"/>
    <property type="match status" value="1"/>
</dbReference>
<dbReference type="KEGG" id="ccot:CCAX7_003940"/>
<dbReference type="SMART" id="SM00560">
    <property type="entry name" value="LamGL"/>
    <property type="match status" value="1"/>
</dbReference>
<organism evidence="1 2">
    <name type="scientific">Capsulimonas corticalis</name>
    <dbReference type="NCBI Taxonomy" id="2219043"/>
    <lineage>
        <taxon>Bacteria</taxon>
        <taxon>Bacillati</taxon>
        <taxon>Armatimonadota</taxon>
        <taxon>Armatimonadia</taxon>
        <taxon>Capsulimonadales</taxon>
        <taxon>Capsulimonadaceae</taxon>
        <taxon>Capsulimonas</taxon>
    </lineage>
</organism>
<dbReference type="RefSeq" id="WP_119323908.1">
    <property type="nucleotide sequence ID" value="NZ_AP025739.1"/>
</dbReference>
<accession>A0A402D2X9</accession>
<sequence length="395" mass="41095">MISQWVKATCAAVTALLSLAGATAAYAVTDPSGDAAASEEAQTIVKNDAAGWMWYGMDPYENPGLPDGAAHAGGPGTYAMYTFQGSGVDVYGMRSMTVVADKRTHRTGKVKVSIDDQVQGTIDVSSTDTDFHYKIFSIKGLSGGNHVLQVSPVGGWAVIDSLAVTAGSDGGGGAAESAAANLVGKGHLVGYWPCDEGAGETLADKSGHGHNGTFQAGAAWSKEGKMGKGAVSFPQPGGVEIPEPVIDTSKSFTVMAWVKLNSLTSLNGGFQTFVSMDGADQSGFFLQTRDDTHRFGFTMHPYHADATTPLVVGQWYHIAGVYDAPTKTLAIFVNGNLEGTTKIPAPTRANGTTVIGRAKFLGNYTDFVAGSIDEVRMYDAALLPPDISAIYSAGG</sequence>
<dbReference type="InterPro" id="IPR013320">
    <property type="entry name" value="ConA-like_dom_sf"/>
</dbReference>
<dbReference type="AlphaFoldDB" id="A0A402D2X9"/>
<dbReference type="Pfam" id="PF13385">
    <property type="entry name" value="Laminin_G_3"/>
    <property type="match status" value="1"/>
</dbReference>
<dbReference type="OrthoDB" id="324838at2"/>
<dbReference type="EMBL" id="AP025739">
    <property type="protein sequence ID" value="BDI28343.1"/>
    <property type="molecule type" value="Genomic_DNA"/>
</dbReference>
<proteinExistence type="predicted"/>
<evidence type="ECO:0000313" key="1">
    <source>
        <dbReference type="EMBL" id="BDI28343.1"/>
    </source>
</evidence>
<dbReference type="SUPFAM" id="SSF49899">
    <property type="entry name" value="Concanavalin A-like lectins/glucanases"/>
    <property type="match status" value="1"/>
</dbReference>
<dbReference type="InterPro" id="IPR006558">
    <property type="entry name" value="LamG-like"/>
</dbReference>
<reference evidence="1 2" key="1">
    <citation type="journal article" date="2019" name="Int. J. Syst. Evol. Microbiol.">
        <title>Capsulimonas corticalis gen. nov., sp. nov., an aerobic capsulated bacterium, of a novel bacterial order, Capsulimonadales ord. nov., of the class Armatimonadia of the phylum Armatimonadetes.</title>
        <authorList>
            <person name="Li J."/>
            <person name="Kudo C."/>
            <person name="Tonouchi A."/>
        </authorList>
    </citation>
    <scope>NUCLEOTIDE SEQUENCE [LARGE SCALE GENOMIC DNA]</scope>
    <source>
        <strain evidence="1 2">AX-7</strain>
    </source>
</reference>
<protein>
    <submittedName>
        <fullName evidence="1">Uncharacterized protein</fullName>
    </submittedName>
</protein>
<dbReference type="Gene3D" id="2.60.120.200">
    <property type="match status" value="1"/>
</dbReference>
<evidence type="ECO:0000313" key="2">
    <source>
        <dbReference type="Proteomes" id="UP000287394"/>
    </source>
</evidence>
<gene>
    <name evidence="1" type="ORF">CCAX7_003940</name>
</gene>
<dbReference type="Proteomes" id="UP000287394">
    <property type="component" value="Chromosome"/>
</dbReference>